<reference evidence="1 2" key="1">
    <citation type="submission" date="2019-03" db="EMBL/GenBank/DDBJ databases">
        <title>Genomic Encyclopedia of Archaeal and Bacterial Type Strains, Phase II (KMG-II): from individual species to whole genera.</title>
        <authorList>
            <person name="Goeker M."/>
        </authorList>
    </citation>
    <scope>NUCLEOTIDE SEQUENCE [LARGE SCALE GENOMIC DNA]</scope>
    <source>
        <strain evidence="1 2">DSM 22554</strain>
    </source>
</reference>
<organism evidence="1 2">
    <name type="scientific">Albibacterium bauzanense</name>
    <dbReference type="NCBI Taxonomy" id="653929"/>
    <lineage>
        <taxon>Bacteria</taxon>
        <taxon>Pseudomonadati</taxon>
        <taxon>Bacteroidota</taxon>
        <taxon>Sphingobacteriia</taxon>
        <taxon>Sphingobacteriales</taxon>
        <taxon>Sphingobacteriaceae</taxon>
        <taxon>Albibacterium</taxon>
    </lineage>
</organism>
<evidence type="ECO:0000313" key="2">
    <source>
        <dbReference type="Proteomes" id="UP000294616"/>
    </source>
</evidence>
<dbReference type="OrthoDB" id="680708at2"/>
<sequence length="246" mass="28024">MAIIKNGKIHGRIGNYVYRVVNGQEIIQSYPRTVKPRGGTVLESKKFGKAAYQSARIFGFLKDFALNNQDGSFYCSMVSFFKKSFYSKHKIADNPVFDDWETVPGFESMVVNSKAQVSDILLEKPQVSITGESCTLDISEFDANQEAKGIMKDVSHIGFGFLLIHYDFDSRFAEVVHYFESERFRISKGFKEQNFEIPLVIDNATIERGMLLFAFGLRLFASLQSFGYLNNKSFNPCAILGVWYKR</sequence>
<comment type="caution">
    <text evidence="1">The sequence shown here is derived from an EMBL/GenBank/DDBJ whole genome shotgun (WGS) entry which is preliminary data.</text>
</comment>
<gene>
    <name evidence="1" type="ORF">C8N28_0381</name>
</gene>
<name>A0A4R1M2L6_9SPHI</name>
<evidence type="ECO:0000313" key="1">
    <source>
        <dbReference type="EMBL" id="TCK85084.1"/>
    </source>
</evidence>
<dbReference type="EMBL" id="SMGO01000001">
    <property type="protein sequence ID" value="TCK85084.1"/>
    <property type="molecule type" value="Genomic_DNA"/>
</dbReference>
<dbReference type="RefSeq" id="WP_132221002.1">
    <property type="nucleotide sequence ID" value="NZ_SMGO01000001.1"/>
</dbReference>
<proteinExistence type="predicted"/>
<keyword evidence="2" id="KW-1185">Reference proteome</keyword>
<dbReference type="Proteomes" id="UP000294616">
    <property type="component" value="Unassembled WGS sequence"/>
</dbReference>
<protein>
    <submittedName>
        <fullName evidence="1">Uncharacterized protein</fullName>
    </submittedName>
</protein>
<dbReference type="AlphaFoldDB" id="A0A4R1M2L6"/>
<accession>A0A4R1M2L6</accession>